<dbReference type="InterPro" id="IPR059000">
    <property type="entry name" value="ATPase_P-type_domA"/>
</dbReference>
<dbReference type="GO" id="GO:0005524">
    <property type="term" value="F:ATP binding"/>
    <property type="evidence" value="ECO:0007669"/>
    <property type="project" value="UniProtKB-UniRule"/>
</dbReference>
<dbReference type="PANTHER" id="PTHR43520">
    <property type="entry name" value="ATP7, ISOFORM B"/>
    <property type="match status" value="1"/>
</dbReference>
<dbReference type="NCBIfam" id="TIGR01525">
    <property type="entry name" value="ATPase-IB_hvy"/>
    <property type="match status" value="1"/>
</dbReference>
<dbReference type="InterPro" id="IPR027256">
    <property type="entry name" value="P-typ_ATPase_IB"/>
</dbReference>
<sequence>MSVGILAALGTGEVMTSSLITLVVTVTELLEALCVRSAHRNIDDLVTSLPKVAVVIKAGVGPRTVPLSTVQQGDVVRVTAGGLVPVDGCVVRGSGYVDASSVTGESIPSEMVAGSKVFAGCILQSGLLEVRSTAVGSDTVFGQVVLAVQTAGDNSMPLESLSNIAARYIVYFAFASSGAALLATGSVQNAVSVLVVAGACGIAAGTPLAVLGGLGSAARGGAVVKGGRELEAMCAVDTVVFDKTGTLTEGRPRVTAHQIAPGTAFAAAAGPAPGAAEAAFLRLVFAAESRCDHPVAAAVAAYARALGAAAAGCPPVAHYAAESGLGVTCTVSGHAVRVGSAALVAPGAVVGASALMKAAPREWWSAAKSGASVVLVSHDGELVGALLVEDALRREAAGVVAALRARGLRPVIMSGDGEAQVAAVARQLGIEKFHANLSPLDKADLLAAMQRGGDKIAMVGDGINDAAAMAHATVGIAVGKASALTRGAADVVLLRDSLEGVTDAIDAATMTRRVVYQNICGTIAFDVIGAAAAGSGWLGPVASAAAHGIFDVVFILNSARLLLPRRRKEGASFCLNVKPCAKKQAVLDSFHLTAARLQVVLHMPALMKLTLMGDLTTAGGMRLPQQLQCLKLLEFEGQILHWPLLVKMELAGPVAGNISLPPSLTSLKTDALFKGALSSQSGNPLQHLAELALRGKPTGHEATLLPLSPDLRVLDLDVDLAGDGALQLPLLLEELVVKSHVTKPLMMPLPPGLRKVRMYAQHQKNSGNVALWRKDVVENLPAGVEKLVLGRALTRALYSSLRKNQAISLGPPLCAASSWRTGHRKCNYLRTSPR</sequence>
<keyword evidence="9 10" id="KW-0472">Membrane</keyword>
<evidence type="ECO:0000256" key="1">
    <source>
        <dbReference type="ARBA" id="ARBA00004127"/>
    </source>
</evidence>
<reference evidence="12" key="1">
    <citation type="submission" date="2021-02" db="EMBL/GenBank/DDBJ databases">
        <title>First Annotated Genome of the Yellow-green Alga Tribonema minus.</title>
        <authorList>
            <person name="Mahan K.M."/>
        </authorList>
    </citation>
    <scope>NUCLEOTIDE SEQUENCE</scope>
    <source>
        <strain evidence="12">UTEX B ZZ1240</strain>
    </source>
</reference>
<dbReference type="NCBIfam" id="TIGR01494">
    <property type="entry name" value="ATPase_P-type"/>
    <property type="match status" value="2"/>
</dbReference>
<dbReference type="SFLD" id="SFLDF00027">
    <property type="entry name" value="p-type_atpase"/>
    <property type="match status" value="1"/>
</dbReference>
<dbReference type="InterPro" id="IPR023214">
    <property type="entry name" value="HAD_sf"/>
</dbReference>
<keyword evidence="7" id="KW-1278">Translocase</keyword>
<dbReference type="Pfam" id="PF00122">
    <property type="entry name" value="E1-E2_ATPase"/>
    <property type="match status" value="1"/>
</dbReference>
<dbReference type="OrthoDB" id="432719at2759"/>
<dbReference type="GO" id="GO:0005507">
    <property type="term" value="F:copper ion binding"/>
    <property type="evidence" value="ECO:0007669"/>
    <property type="project" value="TreeGrafter"/>
</dbReference>
<feature type="transmembrane region" description="Helical" evidence="10">
    <location>
        <begin position="190"/>
        <end position="211"/>
    </location>
</feature>
<keyword evidence="8 10" id="KW-1133">Transmembrane helix</keyword>
<dbReference type="GO" id="GO:0043682">
    <property type="term" value="F:P-type divalent copper transporter activity"/>
    <property type="evidence" value="ECO:0007669"/>
    <property type="project" value="TreeGrafter"/>
</dbReference>
<dbReference type="SUPFAM" id="SSF56784">
    <property type="entry name" value="HAD-like"/>
    <property type="match status" value="1"/>
</dbReference>
<dbReference type="InterPro" id="IPR018303">
    <property type="entry name" value="ATPase_P-typ_P_site"/>
</dbReference>
<dbReference type="PRINTS" id="PR00119">
    <property type="entry name" value="CATATPASE"/>
</dbReference>
<evidence type="ECO:0000256" key="10">
    <source>
        <dbReference type="RuleBase" id="RU362081"/>
    </source>
</evidence>
<dbReference type="AlphaFoldDB" id="A0A836CIP1"/>
<dbReference type="Proteomes" id="UP000664859">
    <property type="component" value="Unassembled WGS sequence"/>
</dbReference>
<evidence type="ECO:0000256" key="4">
    <source>
        <dbReference type="ARBA" id="ARBA00022723"/>
    </source>
</evidence>
<dbReference type="PROSITE" id="PS00154">
    <property type="entry name" value="ATPASE_E1_E2"/>
    <property type="match status" value="1"/>
</dbReference>
<dbReference type="Gene3D" id="2.70.150.10">
    <property type="entry name" value="Calcium-transporting ATPase, cytoplasmic transduction domain A"/>
    <property type="match status" value="1"/>
</dbReference>
<dbReference type="InterPro" id="IPR023299">
    <property type="entry name" value="ATPase_P-typ_cyto_dom_N"/>
</dbReference>
<dbReference type="Gene3D" id="3.40.50.1000">
    <property type="entry name" value="HAD superfamily/HAD-like"/>
    <property type="match status" value="1"/>
</dbReference>
<proteinExistence type="inferred from homology"/>
<comment type="subcellular location">
    <subcellularLocation>
        <location evidence="1">Endomembrane system</location>
        <topology evidence="1">Multi-pass membrane protein</topology>
    </subcellularLocation>
    <subcellularLocation>
        <location evidence="10">Membrane</location>
    </subcellularLocation>
</comment>
<evidence type="ECO:0000256" key="7">
    <source>
        <dbReference type="ARBA" id="ARBA00022967"/>
    </source>
</evidence>
<dbReference type="SFLD" id="SFLDS00003">
    <property type="entry name" value="Haloacid_Dehalogenase"/>
    <property type="match status" value="1"/>
</dbReference>
<keyword evidence="3 10" id="KW-0812">Transmembrane</keyword>
<dbReference type="SFLD" id="SFLDG00002">
    <property type="entry name" value="C1.7:_P-type_atpase_like"/>
    <property type="match status" value="1"/>
</dbReference>
<keyword evidence="5 10" id="KW-0547">Nucleotide-binding</keyword>
<protein>
    <submittedName>
        <fullName evidence="12">HAD-like domain-containing protein</fullName>
    </submittedName>
</protein>
<comment type="caution">
    <text evidence="12">The sequence shown here is derived from an EMBL/GenBank/DDBJ whole genome shotgun (WGS) entry which is preliminary data.</text>
</comment>
<dbReference type="InterPro" id="IPR001757">
    <property type="entry name" value="P_typ_ATPase"/>
</dbReference>
<evidence type="ECO:0000256" key="9">
    <source>
        <dbReference type="ARBA" id="ARBA00023136"/>
    </source>
</evidence>
<dbReference type="Gene3D" id="3.40.1110.10">
    <property type="entry name" value="Calcium-transporting ATPase, cytoplasmic domain N"/>
    <property type="match status" value="1"/>
</dbReference>
<dbReference type="InterPro" id="IPR044492">
    <property type="entry name" value="P_typ_ATPase_HD_dom"/>
</dbReference>
<evidence type="ECO:0000313" key="12">
    <source>
        <dbReference type="EMBL" id="KAG5188020.1"/>
    </source>
</evidence>
<dbReference type="GO" id="GO:0012505">
    <property type="term" value="C:endomembrane system"/>
    <property type="evidence" value="ECO:0007669"/>
    <property type="project" value="UniProtKB-SubCell"/>
</dbReference>
<feature type="transmembrane region" description="Helical" evidence="10">
    <location>
        <begin position="165"/>
        <end position="184"/>
    </location>
</feature>
<evidence type="ECO:0000256" key="8">
    <source>
        <dbReference type="ARBA" id="ARBA00022989"/>
    </source>
</evidence>
<dbReference type="SUPFAM" id="SSF81653">
    <property type="entry name" value="Calcium ATPase, transduction domain A"/>
    <property type="match status" value="1"/>
</dbReference>
<keyword evidence="6 10" id="KW-0067">ATP-binding</keyword>
<comment type="similarity">
    <text evidence="2 10">Belongs to the cation transport ATPase (P-type) (TC 3.A.3) family. Type IB subfamily.</text>
</comment>
<name>A0A836CIP1_9STRA</name>
<evidence type="ECO:0000256" key="3">
    <source>
        <dbReference type="ARBA" id="ARBA00022692"/>
    </source>
</evidence>
<dbReference type="PANTHER" id="PTHR43520:SF8">
    <property type="entry name" value="P-TYPE CU(+) TRANSPORTER"/>
    <property type="match status" value="1"/>
</dbReference>
<gene>
    <name evidence="12" type="ORF">JKP88DRAFT_262364</name>
</gene>
<keyword evidence="4 10" id="KW-0479">Metal-binding</keyword>
<dbReference type="InterPro" id="IPR036412">
    <property type="entry name" value="HAD-like_sf"/>
</dbReference>
<evidence type="ECO:0000256" key="6">
    <source>
        <dbReference type="ARBA" id="ARBA00022840"/>
    </source>
</evidence>
<dbReference type="GO" id="GO:0016887">
    <property type="term" value="F:ATP hydrolysis activity"/>
    <property type="evidence" value="ECO:0007669"/>
    <property type="project" value="InterPro"/>
</dbReference>
<dbReference type="GO" id="GO:0016020">
    <property type="term" value="C:membrane"/>
    <property type="evidence" value="ECO:0007669"/>
    <property type="project" value="UniProtKB-SubCell"/>
</dbReference>
<comment type="caution">
    <text evidence="10">Lacks conserved residue(s) required for the propagation of feature annotation.</text>
</comment>
<dbReference type="Pfam" id="PF00702">
    <property type="entry name" value="Hydrolase"/>
    <property type="match status" value="1"/>
</dbReference>
<dbReference type="InterPro" id="IPR008250">
    <property type="entry name" value="ATPase_P-typ_transduc_dom_A_sf"/>
</dbReference>
<organism evidence="12 13">
    <name type="scientific">Tribonema minus</name>
    <dbReference type="NCBI Taxonomy" id="303371"/>
    <lineage>
        <taxon>Eukaryota</taxon>
        <taxon>Sar</taxon>
        <taxon>Stramenopiles</taxon>
        <taxon>Ochrophyta</taxon>
        <taxon>PX clade</taxon>
        <taxon>Xanthophyceae</taxon>
        <taxon>Tribonematales</taxon>
        <taxon>Tribonemataceae</taxon>
        <taxon>Tribonema</taxon>
    </lineage>
</organism>
<accession>A0A836CIP1</accession>
<feature type="domain" description="P-type ATPase A" evidence="11">
    <location>
        <begin position="50"/>
        <end position="148"/>
    </location>
</feature>
<evidence type="ECO:0000259" key="11">
    <source>
        <dbReference type="Pfam" id="PF00122"/>
    </source>
</evidence>
<keyword evidence="13" id="KW-1185">Reference proteome</keyword>
<dbReference type="EMBL" id="JAFCMP010000079">
    <property type="protein sequence ID" value="KAG5188020.1"/>
    <property type="molecule type" value="Genomic_DNA"/>
</dbReference>
<evidence type="ECO:0000256" key="2">
    <source>
        <dbReference type="ARBA" id="ARBA00006024"/>
    </source>
</evidence>
<dbReference type="GO" id="GO:0055070">
    <property type="term" value="P:copper ion homeostasis"/>
    <property type="evidence" value="ECO:0007669"/>
    <property type="project" value="TreeGrafter"/>
</dbReference>
<evidence type="ECO:0000256" key="5">
    <source>
        <dbReference type="ARBA" id="ARBA00022741"/>
    </source>
</evidence>
<evidence type="ECO:0000313" key="13">
    <source>
        <dbReference type="Proteomes" id="UP000664859"/>
    </source>
</evidence>